<organism evidence="1 2">
    <name type="scientific">Acrocarpospora phusangensis</name>
    <dbReference type="NCBI Taxonomy" id="1070424"/>
    <lineage>
        <taxon>Bacteria</taxon>
        <taxon>Bacillati</taxon>
        <taxon>Actinomycetota</taxon>
        <taxon>Actinomycetes</taxon>
        <taxon>Streptosporangiales</taxon>
        <taxon>Streptosporangiaceae</taxon>
        <taxon>Acrocarpospora</taxon>
    </lineage>
</organism>
<accession>A0A919QKX1</accession>
<evidence type="ECO:0000313" key="2">
    <source>
        <dbReference type="Proteomes" id="UP000640052"/>
    </source>
</evidence>
<proteinExistence type="predicted"/>
<gene>
    <name evidence="1" type="ORF">Aph01nite_76650</name>
</gene>
<dbReference type="Proteomes" id="UP000640052">
    <property type="component" value="Unassembled WGS sequence"/>
</dbReference>
<evidence type="ECO:0000313" key="1">
    <source>
        <dbReference type="EMBL" id="GIH29355.1"/>
    </source>
</evidence>
<name>A0A919QKX1_9ACTN</name>
<protein>
    <submittedName>
        <fullName evidence="1">Uncharacterized protein</fullName>
    </submittedName>
</protein>
<comment type="caution">
    <text evidence="1">The sequence shown here is derived from an EMBL/GenBank/DDBJ whole genome shotgun (WGS) entry which is preliminary data.</text>
</comment>
<reference evidence="1" key="1">
    <citation type="submission" date="2021-01" db="EMBL/GenBank/DDBJ databases">
        <title>Whole genome shotgun sequence of Acrocarpospora phusangensis NBRC 108782.</title>
        <authorList>
            <person name="Komaki H."/>
            <person name="Tamura T."/>
        </authorList>
    </citation>
    <scope>NUCLEOTIDE SEQUENCE</scope>
    <source>
        <strain evidence="1">NBRC 108782</strain>
    </source>
</reference>
<dbReference type="EMBL" id="BOOA01000122">
    <property type="protein sequence ID" value="GIH29355.1"/>
    <property type="molecule type" value="Genomic_DNA"/>
</dbReference>
<sequence>MFTVIERVYERGSDVSAIVPEKLAGDWTDDDGQILADQLGETSNAPKPPADVPAVQPVEVPPKTGRLITGTIQLEPGWEPVLLLPADPNRLTVVIQDNDVLSNFAWVAGDPQDLRFSRTAFVVVTDSPLTLAGYTGPLYAIAAPPPEGEEGLPANISYVAVTA</sequence>
<keyword evidence="2" id="KW-1185">Reference proteome</keyword>
<dbReference type="AlphaFoldDB" id="A0A919QKX1"/>